<name>A0A9P6X3A5_RHIOR</name>
<dbReference type="SUPFAM" id="SSF47459">
    <property type="entry name" value="HLH, helix-loop-helix DNA-binding domain"/>
    <property type="match status" value="1"/>
</dbReference>
<dbReference type="InterPro" id="IPR011598">
    <property type="entry name" value="bHLH_dom"/>
</dbReference>
<keyword evidence="5" id="KW-0539">Nucleus</keyword>
<evidence type="ECO:0000313" key="8">
    <source>
        <dbReference type="EMBL" id="KAG1304207.1"/>
    </source>
</evidence>
<dbReference type="GO" id="GO:0000981">
    <property type="term" value="F:DNA-binding transcription factor activity, RNA polymerase II-specific"/>
    <property type="evidence" value="ECO:0007669"/>
    <property type="project" value="TreeGrafter"/>
</dbReference>
<dbReference type="Gene3D" id="4.10.280.10">
    <property type="entry name" value="Helix-loop-helix DNA-binding domain"/>
    <property type="match status" value="1"/>
</dbReference>
<comment type="caution">
    <text evidence="8">The sequence shown here is derived from an EMBL/GenBank/DDBJ whole genome shotgun (WGS) entry which is preliminary data.</text>
</comment>
<comment type="subcellular location">
    <subcellularLocation>
        <location evidence="1">Nucleus</location>
    </subcellularLocation>
</comment>
<evidence type="ECO:0000256" key="5">
    <source>
        <dbReference type="ARBA" id="ARBA00023242"/>
    </source>
</evidence>
<dbReference type="GO" id="GO:0000978">
    <property type="term" value="F:RNA polymerase II cis-regulatory region sequence-specific DNA binding"/>
    <property type="evidence" value="ECO:0007669"/>
    <property type="project" value="TreeGrafter"/>
</dbReference>
<organism evidence="8 9">
    <name type="scientific">Rhizopus oryzae</name>
    <name type="common">Mucormycosis agent</name>
    <name type="synonym">Rhizopus arrhizus var. delemar</name>
    <dbReference type="NCBI Taxonomy" id="64495"/>
    <lineage>
        <taxon>Eukaryota</taxon>
        <taxon>Fungi</taxon>
        <taxon>Fungi incertae sedis</taxon>
        <taxon>Mucoromycota</taxon>
        <taxon>Mucoromycotina</taxon>
        <taxon>Mucoromycetes</taxon>
        <taxon>Mucorales</taxon>
        <taxon>Mucorineae</taxon>
        <taxon>Rhizopodaceae</taxon>
        <taxon>Rhizopus</taxon>
    </lineage>
</organism>
<dbReference type="EMBL" id="JAANQT010001708">
    <property type="protein sequence ID" value="KAG1304207.1"/>
    <property type="molecule type" value="Genomic_DNA"/>
</dbReference>
<dbReference type="GO" id="GO:0005634">
    <property type="term" value="C:nucleus"/>
    <property type="evidence" value="ECO:0007669"/>
    <property type="project" value="UniProtKB-SubCell"/>
</dbReference>
<feature type="region of interest" description="Disordered" evidence="6">
    <location>
        <begin position="124"/>
        <end position="143"/>
    </location>
</feature>
<dbReference type="PANTHER" id="PTHR45776">
    <property type="entry name" value="MIP04163P"/>
    <property type="match status" value="1"/>
</dbReference>
<evidence type="ECO:0000256" key="1">
    <source>
        <dbReference type="ARBA" id="ARBA00004123"/>
    </source>
</evidence>
<evidence type="ECO:0000259" key="7">
    <source>
        <dbReference type="PROSITE" id="PS50888"/>
    </source>
</evidence>
<keyword evidence="2" id="KW-0805">Transcription regulation</keyword>
<dbReference type="Pfam" id="PF00010">
    <property type="entry name" value="HLH"/>
    <property type="match status" value="1"/>
</dbReference>
<dbReference type="GO" id="GO:0046983">
    <property type="term" value="F:protein dimerization activity"/>
    <property type="evidence" value="ECO:0007669"/>
    <property type="project" value="InterPro"/>
</dbReference>
<gene>
    <name evidence="8" type="ORF">G6F64_009405</name>
</gene>
<feature type="domain" description="BHLH" evidence="7">
    <location>
        <begin position="60"/>
        <end position="113"/>
    </location>
</feature>
<keyword evidence="4" id="KW-0804">Transcription</keyword>
<evidence type="ECO:0000256" key="4">
    <source>
        <dbReference type="ARBA" id="ARBA00023163"/>
    </source>
</evidence>
<sequence>MPFFLICDTMVEKEPLFLHFTSDDVSEKKEKVKRVYHLNGRNILNRNNVDSQTAIERIRKRRENHNHVERRRRDVINNILSELSTIVPNAAQHGQRPNQANVLKLALSYIKELQAENEQLKQTLGHTQPIPSLPEPTPRLAPHLRPLLPAHRLSEYK</sequence>
<dbReference type="InterPro" id="IPR036638">
    <property type="entry name" value="HLH_DNA-bd_sf"/>
</dbReference>
<proteinExistence type="predicted"/>
<evidence type="ECO:0000313" key="9">
    <source>
        <dbReference type="Proteomes" id="UP000716291"/>
    </source>
</evidence>
<dbReference type="AlphaFoldDB" id="A0A9P6X3A5"/>
<accession>A0A9P6X3A5</accession>
<dbReference type="Proteomes" id="UP000716291">
    <property type="component" value="Unassembled WGS sequence"/>
</dbReference>
<protein>
    <recommendedName>
        <fullName evidence="7">BHLH domain-containing protein</fullName>
    </recommendedName>
</protein>
<evidence type="ECO:0000256" key="2">
    <source>
        <dbReference type="ARBA" id="ARBA00023015"/>
    </source>
</evidence>
<dbReference type="PANTHER" id="PTHR45776:SF2">
    <property type="entry name" value="MIP04163P"/>
    <property type="match status" value="1"/>
</dbReference>
<dbReference type="SMART" id="SM00353">
    <property type="entry name" value="HLH"/>
    <property type="match status" value="1"/>
</dbReference>
<evidence type="ECO:0000256" key="6">
    <source>
        <dbReference type="SAM" id="MobiDB-lite"/>
    </source>
</evidence>
<dbReference type="PROSITE" id="PS50888">
    <property type="entry name" value="BHLH"/>
    <property type="match status" value="1"/>
</dbReference>
<keyword evidence="3" id="KW-0238">DNA-binding</keyword>
<reference evidence="8" key="1">
    <citation type="journal article" date="2020" name="Microb. Genom.">
        <title>Genetic diversity of clinical and environmental Mucorales isolates obtained from an investigation of mucormycosis cases among solid organ transplant recipients.</title>
        <authorList>
            <person name="Nguyen M.H."/>
            <person name="Kaul D."/>
            <person name="Muto C."/>
            <person name="Cheng S.J."/>
            <person name="Richter R.A."/>
            <person name="Bruno V.M."/>
            <person name="Liu G."/>
            <person name="Beyhan S."/>
            <person name="Sundermann A.J."/>
            <person name="Mounaud S."/>
            <person name="Pasculle A.W."/>
            <person name="Nierman W.C."/>
            <person name="Driscoll E."/>
            <person name="Cumbie R."/>
            <person name="Clancy C.J."/>
            <person name="Dupont C.L."/>
        </authorList>
    </citation>
    <scope>NUCLEOTIDE SEQUENCE</scope>
    <source>
        <strain evidence="8">GL11</strain>
    </source>
</reference>
<evidence type="ECO:0000256" key="3">
    <source>
        <dbReference type="ARBA" id="ARBA00023125"/>
    </source>
</evidence>
<keyword evidence="9" id="KW-1185">Reference proteome</keyword>